<dbReference type="Gene3D" id="3.30.1960.10">
    <property type="entry name" value="tRNA wybutosine-synthesizing-like"/>
    <property type="match status" value="1"/>
</dbReference>
<accession>A0A3Q2ZI08</accession>
<evidence type="ECO:0000256" key="3">
    <source>
        <dbReference type="ARBA" id="ARBA00012750"/>
    </source>
</evidence>
<dbReference type="FunFam" id="3.30.1960.10:FF:000001">
    <property type="entry name" value="tRNA wybutosine-synthesizing protein 3 homolog"/>
    <property type="match status" value="1"/>
</dbReference>
<dbReference type="Proteomes" id="UP000264820">
    <property type="component" value="Unplaced"/>
</dbReference>
<comment type="function">
    <text evidence="9">Probable S-adenosyl-L-methionine-dependent methyltransferase that acts as a component of the wybutosine biosynthesis pathway. Wybutosine is a hyper modified guanosine with a tricyclic base found at the 3'-position adjacent to the anticodon of eukaryotic phenylalanine tRNA.</text>
</comment>
<evidence type="ECO:0000313" key="14">
    <source>
        <dbReference type="Proteomes" id="UP000264820"/>
    </source>
</evidence>
<organism evidence="13 14">
    <name type="scientific">Hippocampus comes</name>
    <name type="common">Tiger tail seahorse</name>
    <dbReference type="NCBI Taxonomy" id="109280"/>
    <lineage>
        <taxon>Eukaryota</taxon>
        <taxon>Metazoa</taxon>
        <taxon>Chordata</taxon>
        <taxon>Craniata</taxon>
        <taxon>Vertebrata</taxon>
        <taxon>Euteleostomi</taxon>
        <taxon>Actinopterygii</taxon>
        <taxon>Neopterygii</taxon>
        <taxon>Teleostei</taxon>
        <taxon>Neoteleostei</taxon>
        <taxon>Acanthomorphata</taxon>
        <taxon>Syngnathiaria</taxon>
        <taxon>Syngnathiformes</taxon>
        <taxon>Syngnathoidei</taxon>
        <taxon>Syngnathidae</taxon>
        <taxon>Hippocampus</taxon>
    </lineage>
</organism>
<name>A0A3Q2ZI08_HIPCM</name>
<evidence type="ECO:0000259" key="12">
    <source>
        <dbReference type="Pfam" id="PF02676"/>
    </source>
</evidence>
<evidence type="ECO:0000256" key="8">
    <source>
        <dbReference type="ARBA" id="ARBA00022694"/>
    </source>
</evidence>
<evidence type="ECO:0000256" key="1">
    <source>
        <dbReference type="ARBA" id="ARBA00004797"/>
    </source>
</evidence>
<dbReference type="AlphaFoldDB" id="A0A3Q2ZI08"/>
<dbReference type="PANTHER" id="PTHR48418">
    <property type="entry name" value="TRNA WYBUTOSINE-SYNTHESIZING PROTEIN 3"/>
    <property type="match status" value="1"/>
</dbReference>
<comment type="pathway">
    <text evidence="1">tRNA modification; wybutosine-tRNA(Phe) biosynthesis.</text>
</comment>
<comment type="catalytic activity">
    <reaction evidence="11">
        <text>4-demethyl-7-[(3S)-3-amino-3-carboxypropyl]wyosine(37) in tRNA(Phe) + S-adenosyl-L-methionine = 7-[(3S)-3-amino-3-carboxypropyl]wyosine(37) in tRNA(Phe) + S-adenosyl-L-homocysteine + H(+)</text>
        <dbReference type="Rhea" id="RHEA:36635"/>
        <dbReference type="Rhea" id="RHEA-COMP:10378"/>
        <dbReference type="Rhea" id="RHEA-COMP:10379"/>
        <dbReference type="ChEBI" id="CHEBI:15378"/>
        <dbReference type="ChEBI" id="CHEBI:57856"/>
        <dbReference type="ChEBI" id="CHEBI:59789"/>
        <dbReference type="ChEBI" id="CHEBI:73543"/>
        <dbReference type="ChEBI" id="CHEBI:73550"/>
        <dbReference type="EC" id="2.1.1.282"/>
    </reaction>
</comment>
<proteinExistence type="inferred from homology"/>
<keyword evidence="14" id="KW-1185">Reference proteome</keyword>
<keyword evidence="7" id="KW-0949">S-adenosyl-L-methionine</keyword>
<evidence type="ECO:0000313" key="13">
    <source>
        <dbReference type="Ensembl" id="ENSHCOP00000026003.1"/>
    </source>
</evidence>
<evidence type="ECO:0000256" key="2">
    <source>
        <dbReference type="ARBA" id="ARBA00008569"/>
    </source>
</evidence>
<reference evidence="13" key="2">
    <citation type="submission" date="2025-09" db="UniProtKB">
        <authorList>
            <consortium name="Ensembl"/>
        </authorList>
    </citation>
    <scope>IDENTIFICATION</scope>
</reference>
<dbReference type="GO" id="GO:0008033">
    <property type="term" value="P:tRNA processing"/>
    <property type="evidence" value="ECO:0007669"/>
    <property type="project" value="UniProtKB-KW"/>
</dbReference>
<dbReference type="UniPathway" id="UPA00375"/>
<dbReference type="GO" id="GO:0008168">
    <property type="term" value="F:methyltransferase activity"/>
    <property type="evidence" value="ECO:0007669"/>
    <property type="project" value="UniProtKB-KW"/>
</dbReference>
<sequence>MEKTFSEWKKRCLNKCDISKKGNVDEDIEHLVSLLNSFEEYFTTSSCSGRITVIDTVSDCVVQKKNLVWLFVSHSKCKVDDVMSALDSSCGTAVLKFEPFVLHLQCRTLEDAHLMLSAAVQSGFRNSGLTLSKTGKIIMAVRCTHSLEVPLGNQGKLLVSHEYVDFLIGIANQKMEENLRRIERCLYVARHKLHTTLIQTATSFII</sequence>
<reference evidence="13" key="1">
    <citation type="submission" date="2025-08" db="UniProtKB">
        <authorList>
            <consortium name="Ensembl"/>
        </authorList>
    </citation>
    <scope>IDENTIFICATION</scope>
</reference>
<evidence type="ECO:0000256" key="6">
    <source>
        <dbReference type="ARBA" id="ARBA00022679"/>
    </source>
</evidence>
<evidence type="ECO:0000256" key="5">
    <source>
        <dbReference type="ARBA" id="ARBA00022603"/>
    </source>
</evidence>
<dbReference type="Ensembl" id="ENSHCOT00000020738.1">
    <property type="protein sequence ID" value="ENSHCOP00000026003.1"/>
    <property type="gene ID" value="ENSHCOG00000016590.1"/>
</dbReference>
<dbReference type="GO" id="GO:0032259">
    <property type="term" value="P:methylation"/>
    <property type="evidence" value="ECO:0007669"/>
    <property type="project" value="UniProtKB-KW"/>
</dbReference>
<evidence type="ECO:0000256" key="10">
    <source>
        <dbReference type="ARBA" id="ARBA00030554"/>
    </source>
</evidence>
<comment type="similarity">
    <text evidence="2">Belongs to the TYW3 family.</text>
</comment>
<evidence type="ECO:0000256" key="7">
    <source>
        <dbReference type="ARBA" id="ARBA00022691"/>
    </source>
</evidence>
<evidence type="ECO:0000256" key="9">
    <source>
        <dbReference type="ARBA" id="ARBA00025378"/>
    </source>
</evidence>
<dbReference type="SUPFAM" id="SSF111278">
    <property type="entry name" value="SSo0622-like"/>
    <property type="match status" value="1"/>
</dbReference>
<keyword evidence="5" id="KW-0489">Methyltransferase</keyword>
<evidence type="ECO:0000256" key="11">
    <source>
        <dbReference type="ARBA" id="ARBA00049202"/>
    </source>
</evidence>
<feature type="domain" description="tRNA wybutosine-synthesizing protein" evidence="12">
    <location>
        <begin position="8"/>
        <end position="184"/>
    </location>
</feature>
<dbReference type="InterPro" id="IPR003827">
    <property type="entry name" value="tRNA_yW-synthesising"/>
</dbReference>
<dbReference type="Pfam" id="PF02676">
    <property type="entry name" value="TYW3"/>
    <property type="match status" value="1"/>
</dbReference>
<dbReference type="InterPro" id="IPR036602">
    <property type="entry name" value="tRNA_yW-synthesising-like_sf"/>
</dbReference>
<dbReference type="PANTHER" id="PTHR48418:SF1">
    <property type="entry name" value="TRNA WYBUTOSINE-SYNTHESIZING PROTEIN 3"/>
    <property type="match status" value="1"/>
</dbReference>
<dbReference type="EC" id="2.1.1.282" evidence="3"/>
<keyword evidence="8" id="KW-0819">tRNA processing</keyword>
<dbReference type="GeneTree" id="ENSGT00940000153304"/>
<keyword evidence="6" id="KW-0808">Transferase</keyword>
<evidence type="ECO:0000256" key="4">
    <source>
        <dbReference type="ARBA" id="ARBA00016536"/>
    </source>
</evidence>
<dbReference type="OMA" id="TWLYVSH"/>
<protein>
    <recommendedName>
        <fullName evidence="4">tRNA wybutosine-synthesizing protein 3 homolog</fullName>
        <ecNumber evidence="3">2.1.1.282</ecNumber>
    </recommendedName>
    <alternativeName>
        <fullName evidence="10">tRNA(Phe) 7-((3-amino-3-carboxypropyl)-4-demethylwyosine(37)-N(4))-methyltransferase</fullName>
    </alternativeName>
</protein>